<name>A0ABQ1V3F9_9NOCA</name>
<dbReference type="RefSeq" id="WP_188491048.1">
    <property type="nucleotide sequence ID" value="NZ_BMCS01000002.1"/>
</dbReference>
<evidence type="ECO:0000259" key="3">
    <source>
        <dbReference type="PROSITE" id="PS50234"/>
    </source>
</evidence>
<dbReference type="Gene3D" id="3.40.50.410">
    <property type="entry name" value="von Willebrand factor, type A domain"/>
    <property type="match status" value="1"/>
</dbReference>
<keyword evidence="2" id="KW-1133">Transmembrane helix</keyword>
<feature type="transmembrane region" description="Helical" evidence="2">
    <location>
        <begin position="34"/>
        <end position="56"/>
    </location>
</feature>
<reference evidence="5" key="1">
    <citation type="journal article" date="2019" name="Int. J. Syst. Evol. Microbiol.">
        <title>The Global Catalogue of Microorganisms (GCM) 10K type strain sequencing project: providing services to taxonomists for standard genome sequencing and annotation.</title>
        <authorList>
            <consortium name="The Broad Institute Genomics Platform"/>
            <consortium name="The Broad Institute Genome Sequencing Center for Infectious Disease"/>
            <person name="Wu L."/>
            <person name="Ma J."/>
        </authorList>
    </citation>
    <scope>NUCLEOTIDE SEQUENCE [LARGE SCALE GENOMIC DNA]</scope>
    <source>
        <strain evidence="5">CCM 7855</strain>
    </source>
</reference>
<protein>
    <recommendedName>
        <fullName evidence="3">VWFA domain-containing protein</fullName>
    </recommendedName>
</protein>
<keyword evidence="2" id="KW-0812">Transmembrane</keyword>
<dbReference type="SUPFAM" id="SSF53300">
    <property type="entry name" value="vWA-like"/>
    <property type="match status" value="1"/>
</dbReference>
<dbReference type="PROSITE" id="PS50234">
    <property type="entry name" value="VWFA"/>
    <property type="match status" value="1"/>
</dbReference>
<organism evidence="4 5">
    <name type="scientific">Williamsia phyllosphaerae</name>
    <dbReference type="NCBI Taxonomy" id="885042"/>
    <lineage>
        <taxon>Bacteria</taxon>
        <taxon>Bacillati</taxon>
        <taxon>Actinomycetota</taxon>
        <taxon>Actinomycetes</taxon>
        <taxon>Mycobacteriales</taxon>
        <taxon>Nocardiaceae</taxon>
        <taxon>Williamsia</taxon>
    </lineage>
</organism>
<comment type="caution">
    <text evidence="4">The sequence shown here is derived from an EMBL/GenBank/DDBJ whole genome shotgun (WGS) entry which is preliminary data.</text>
</comment>
<dbReference type="SMART" id="SM00327">
    <property type="entry name" value="VWA"/>
    <property type="match status" value="1"/>
</dbReference>
<evidence type="ECO:0000313" key="5">
    <source>
        <dbReference type="Proteomes" id="UP000632454"/>
    </source>
</evidence>
<evidence type="ECO:0000256" key="1">
    <source>
        <dbReference type="SAM" id="MobiDB-lite"/>
    </source>
</evidence>
<accession>A0ABQ1V3F9</accession>
<evidence type="ECO:0000313" key="4">
    <source>
        <dbReference type="EMBL" id="GGF34872.1"/>
    </source>
</evidence>
<keyword evidence="2" id="KW-0472">Membrane</keyword>
<feature type="domain" description="VWFA" evidence="3">
    <location>
        <begin position="355"/>
        <end position="553"/>
    </location>
</feature>
<dbReference type="Pfam" id="PF00092">
    <property type="entry name" value="VWA"/>
    <property type="match status" value="1"/>
</dbReference>
<dbReference type="EMBL" id="BMCS01000002">
    <property type="protein sequence ID" value="GGF34872.1"/>
    <property type="molecule type" value="Genomic_DNA"/>
</dbReference>
<feature type="region of interest" description="Disordered" evidence="1">
    <location>
        <begin position="1"/>
        <end position="28"/>
    </location>
</feature>
<gene>
    <name evidence="4" type="ORF">GCM10007298_33370</name>
</gene>
<dbReference type="InterPro" id="IPR002035">
    <property type="entry name" value="VWF_A"/>
</dbReference>
<dbReference type="Pfam" id="PF13531">
    <property type="entry name" value="SBP_bac_11"/>
    <property type="match status" value="1"/>
</dbReference>
<dbReference type="InterPro" id="IPR036465">
    <property type="entry name" value="vWFA_dom_sf"/>
</dbReference>
<sequence>MGRHTADGSSADGAPSGTRHDTARGDTRRRRRRGWVVLALVVVAALVAGGVVWATVLRDSGPDCATRTDISIAADPSMTSALKAVAPQASADSCYDFAIAAASGARIPGELTRGDQAPDLWVADSTGRATTVTTQVGVPTDIVVPSVATSPAVVAGTAVPALTNWVEVMKLPNLRIGSPLDSSTGDAPIVGALAAVEKGTLTAKEMSDAMTILAIQQGNLRADDDSEANRLALANASATPVVTTEQEFVSFARANPTTKLTATIPTAGTTLLDYPMLVTAAAAKRDVARTAGEEFAQALRSQAGTTALNAAGYRDPAATPLTGVGVGQVNRIVLKDPSQEEKTLRQWSVLAVPIRTLVAMDVSGSMDEAVGDTTRADLLVQAALTGNKLFPNNTEIGMWYFSIDKGGPGQDWVEIAPIAREDSVRPDGQTQRQFLNKRADDYRQYVGGGTGLYDTTLAAFQKVQDSYDPNYSNSVIILTDGRNEDPGSVSLQTLLDRLKKLQDPARPVLVLTIGISDDADTDALKQIAEATPGGTSYVAQDPRDIPTVLIDAVQARVAAAGR</sequence>
<evidence type="ECO:0000256" key="2">
    <source>
        <dbReference type="SAM" id="Phobius"/>
    </source>
</evidence>
<keyword evidence="5" id="KW-1185">Reference proteome</keyword>
<proteinExistence type="predicted"/>
<dbReference type="Proteomes" id="UP000632454">
    <property type="component" value="Unassembled WGS sequence"/>
</dbReference>